<evidence type="ECO:0000259" key="2">
    <source>
        <dbReference type="PROSITE" id="PS51832"/>
    </source>
</evidence>
<sequence length="443" mass="49375">MLGNQQKIPVNQLQVGMYVSNLDRPWCETPFPIQGFYIRSVAEVESLETYCKHVYVDTVSAKKQAYESHAVPDASRRSSHKASSSDAGNILKLPPLKLRKTTVYPQISSEKAVSSLKKEVSKAAKLQRNVSVALSDIFQTIETGASPDYKAVNKAVDGMVESVVRNPDALVWLTRINTYDQFSYQHAISASIWSLVLGRFLGLEKDVLKQLSTSVLLSQVGKSKLAKDILENQHTLNAEAFEQYKKYVDYSVEILESSGNISSSIIEVVRHHRERHNGTGFPRGITGDRIPLLAKIAGLVSAYQEMVEPREGVTPTPAAMAVSKLYESRNIEFQEELVESFIKAIGVYPTGTLVELNNNEVGIVLNHNPKRRLWPRVAVVLNENKQPLKQAKVIDLLVYNEDKTKDETLNISGSLPAGSFDIDPSNYLITGATSRWSWRHFTG</sequence>
<dbReference type="EMBL" id="CP100390">
    <property type="protein sequence ID" value="UZE97673.1"/>
    <property type="molecule type" value="Genomic_DNA"/>
</dbReference>
<gene>
    <name evidence="3" type="ORF">NKI27_08045</name>
</gene>
<dbReference type="Pfam" id="PF11871">
    <property type="entry name" value="DUF3391"/>
    <property type="match status" value="1"/>
</dbReference>
<dbReference type="RefSeq" id="WP_265049149.1">
    <property type="nucleotide sequence ID" value="NZ_CP100390.1"/>
</dbReference>
<protein>
    <submittedName>
        <fullName evidence="3">DUF3391 domain-containing protein</fullName>
    </submittedName>
</protein>
<proteinExistence type="predicted"/>
<keyword evidence="4" id="KW-1185">Reference proteome</keyword>
<dbReference type="Proteomes" id="UP001163739">
    <property type="component" value="Chromosome"/>
</dbReference>
<dbReference type="PANTHER" id="PTHR43155:SF2">
    <property type="entry name" value="CYCLIC DI-GMP PHOSPHODIESTERASE PA4108"/>
    <property type="match status" value="1"/>
</dbReference>
<name>A0ABY6N6C8_9ALTE</name>
<evidence type="ECO:0000313" key="4">
    <source>
        <dbReference type="Proteomes" id="UP001163739"/>
    </source>
</evidence>
<feature type="domain" description="HD-GYP" evidence="2">
    <location>
        <begin position="161"/>
        <end position="357"/>
    </location>
</feature>
<dbReference type="InterPro" id="IPR021812">
    <property type="entry name" value="DUF3391"/>
</dbReference>
<evidence type="ECO:0000256" key="1">
    <source>
        <dbReference type="SAM" id="MobiDB-lite"/>
    </source>
</evidence>
<dbReference type="Pfam" id="PF13487">
    <property type="entry name" value="HD_5"/>
    <property type="match status" value="1"/>
</dbReference>
<dbReference type="SUPFAM" id="SSF109604">
    <property type="entry name" value="HD-domain/PDEase-like"/>
    <property type="match status" value="1"/>
</dbReference>
<dbReference type="Gene3D" id="1.10.3210.10">
    <property type="entry name" value="Hypothetical protein af1432"/>
    <property type="match status" value="1"/>
</dbReference>
<dbReference type="InterPro" id="IPR037522">
    <property type="entry name" value="HD_GYP_dom"/>
</dbReference>
<accession>A0ABY6N6C8</accession>
<dbReference type="PROSITE" id="PS51832">
    <property type="entry name" value="HD_GYP"/>
    <property type="match status" value="1"/>
</dbReference>
<organism evidence="3 4">
    <name type="scientific">Alkalimarinus alittae</name>
    <dbReference type="NCBI Taxonomy" id="2961619"/>
    <lineage>
        <taxon>Bacteria</taxon>
        <taxon>Pseudomonadati</taxon>
        <taxon>Pseudomonadota</taxon>
        <taxon>Gammaproteobacteria</taxon>
        <taxon>Alteromonadales</taxon>
        <taxon>Alteromonadaceae</taxon>
        <taxon>Alkalimarinus</taxon>
    </lineage>
</organism>
<feature type="region of interest" description="Disordered" evidence="1">
    <location>
        <begin position="69"/>
        <end position="88"/>
    </location>
</feature>
<evidence type="ECO:0000313" key="3">
    <source>
        <dbReference type="EMBL" id="UZE97673.1"/>
    </source>
</evidence>
<reference evidence="3" key="1">
    <citation type="submission" date="2022-06" db="EMBL/GenBank/DDBJ databases">
        <title>Alkalimarinus sp. nov., isolated from gut of a Alitta virens.</title>
        <authorList>
            <person name="Yang A.I."/>
            <person name="Shin N.-R."/>
        </authorList>
    </citation>
    <scope>NUCLEOTIDE SEQUENCE</scope>
    <source>
        <strain evidence="3">A2M4</strain>
    </source>
</reference>
<dbReference type="PANTHER" id="PTHR43155">
    <property type="entry name" value="CYCLIC DI-GMP PHOSPHODIESTERASE PA4108-RELATED"/>
    <property type="match status" value="1"/>
</dbReference>